<dbReference type="AlphaFoldDB" id="A6H5D7"/>
<dbReference type="GO" id="GO:0005634">
    <property type="term" value="C:nucleus"/>
    <property type="evidence" value="ECO:0007669"/>
    <property type="project" value="UniProtKB-SubCell"/>
</dbReference>
<dbReference type="EMBL" id="AM748703">
    <property type="protein sequence ID" value="CAO02575.1"/>
    <property type="molecule type" value="Genomic_DNA"/>
</dbReference>
<sequence>MKFTKPSFKVSVNKRHGAKLKPKISKKSLKRNYVSEGVNLYMSYSKQELIPKPPKAVMKILGSDHGKGLSKGLSKGIHKDQKSQTFLGSGKCTSKKKINPFIGFRSYYARIVKGRIRQQELSTILSQYWLSHHQVHKTWEFFTEHYNRDNTVMCFTEWLEKNYKPEIEGTAAVEISYGLPFIEDIYHEQAVKSTEWTPQELFGTKELHQEYQDILNKIIPIEDYSQLIDSLFCSIQKNDEGLYL</sequence>
<keyword evidence="3 5" id="KW-0804">Transcription</keyword>
<dbReference type="Pfam" id="PF04769">
    <property type="entry name" value="MATalpha_HMGbox"/>
    <property type="match status" value="1"/>
</dbReference>
<protein>
    <submittedName>
        <fullName evidence="7">Mating type alpha1 protein</fullName>
    </submittedName>
</protein>
<reference evidence="7" key="1">
    <citation type="submission" date="2007-06" db="EMBL/GenBank/DDBJ databases">
        <title>Mating-type locus of Kluyveromyces waltii.</title>
        <authorList>
            <person name="Gordon J.L."/>
            <person name="Wolfe K.H."/>
        </authorList>
    </citation>
    <scope>NUCLEOTIDE SEQUENCE</scope>
    <source>
        <strain evidence="7">CBS 6430</strain>
    </source>
</reference>
<organism evidence="7">
    <name type="scientific">Kluyveromyces waltii</name>
    <name type="common">Yeast</name>
    <dbReference type="NCBI Taxonomy" id="4914"/>
    <lineage>
        <taxon>Eukaryota</taxon>
        <taxon>Fungi</taxon>
        <taxon>Dikarya</taxon>
        <taxon>Ascomycota</taxon>
        <taxon>Saccharomycotina</taxon>
        <taxon>Saccharomycetes</taxon>
        <taxon>Saccharomycetales</taxon>
        <taxon>Saccharomycetaceae</taxon>
        <taxon>Lachancea</taxon>
    </lineage>
</organism>
<keyword evidence="2 5" id="KW-0238">DNA-binding</keyword>
<evidence type="ECO:0000259" key="6">
    <source>
        <dbReference type="PROSITE" id="PS51325"/>
    </source>
</evidence>
<evidence type="ECO:0000256" key="4">
    <source>
        <dbReference type="ARBA" id="ARBA00023242"/>
    </source>
</evidence>
<proteinExistence type="inferred from homology"/>
<evidence type="ECO:0000256" key="3">
    <source>
        <dbReference type="ARBA" id="ARBA00023163"/>
    </source>
</evidence>
<comment type="subcellular location">
    <subcellularLocation>
        <location evidence="5">Nucleus</location>
    </subcellularLocation>
</comment>
<keyword evidence="1 5" id="KW-0805">Transcription regulation</keyword>
<evidence type="ECO:0000256" key="1">
    <source>
        <dbReference type="ARBA" id="ARBA00023015"/>
    </source>
</evidence>
<name>A6H5D7_KLUWA</name>
<keyword evidence="4 5" id="KW-0539">Nucleus</keyword>
<accession>A6H5D7</accession>
<evidence type="ECO:0000313" key="7">
    <source>
        <dbReference type="EMBL" id="CAO02575.1"/>
    </source>
</evidence>
<dbReference type="GO" id="GO:0045895">
    <property type="term" value="P:positive regulation of mating-type specific transcription, DNA-templated"/>
    <property type="evidence" value="ECO:0007669"/>
    <property type="project" value="InterPro"/>
</dbReference>
<dbReference type="PROSITE" id="PS51325">
    <property type="entry name" value="ALPHA_BOX"/>
    <property type="match status" value="1"/>
</dbReference>
<dbReference type="InterPro" id="IPR006856">
    <property type="entry name" value="MATalpha_HMGbox"/>
</dbReference>
<evidence type="ECO:0000256" key="2">
    <source>
        <dbReference type="ARBA" id="ARBA00023125"/>
    </source>
</evidence>
<gene>
    <name evidence="7" type="primary">matalpha1</name>
</gene>
<feature type="domain" description="Alpha box" evidence="6">
    <location>
        <begin position="93"/>
        <end position="150"/>
    </location>
</feature>
<dbReference type="GO" id="GO:0008301">
    <property type="term" value="F:DNA binding, bending"/>
    <property type="evidence" value="ECO:0007669"/>
    <property type="project" value="InterPro"/>
</dbReference>
<evidence type="ECO:0000256" key="5">
    <source>
        <dbReference type="RuleBase" id="RU003516"/>
    </source>
</evidence>
<comment type="similarity">
    <text evidence="5">Belongs to the MATALPHA1 family.</text>
</comment>